<feature type="transmembrane region" description="Helical" evidence="39">
    <location>
        <begin position="1780"/>
        <end position="1799"/>
    </location>
</feature>
<proteinExistence type="inferred from homology"/>
<dbReference type="Gene3D" id="3.40.50.20">
    <property type="match status" value="1"/>
</dbReference>
<dbReference type="FunFam" id="3.10.129.10:FF:000001">
    <property type="entry name" value="3-hydroxyacyl-[acyl-carrier-protein] dehydratase FabZ"/>
    <property type="match status" value="1"/>
</dbReference>
<dbReference type="InterPro" id="IPR018130">
    <property type="entry name" value="Ribosomal_uS2_CS"/>
</dbReference>
<dbReference type="Pfam" id="PF02684">
    <property type="entry name" value="LpxB"/>
    <property type="match status" value="1"/>
</dbReference>
<dbReference type="Pfam" id="PF07244">
    <property type="entry name" value="POTRA"/>
    <property type="match status" value="5"/>
</dbReference>
<dbReference type="InterPro" id="IPR041255">
    <property type="entry name" value="LpxI_N"/>
</dbReference>
<evidence type="ECO:0000256" key="23">
    <source>
        <dbReference type="ARBA" id="ARBA00022840"/>
    </source>
</evidence>
<evidence type="ECO:0000256" key="21">
    <source>
        <dbReference type="ARBA" id="ARBA00022801"/>
    </source>
</evidence>
<dbReference type="CDD" id="cd01288">
    <property type="entry name" value="FabZ"/>
    <property type="match status" value="1"/>
</dbReference>
<feature type="domain" description="POTRA" evidence="41">
    <location>
        <begin position="2243"/>
        <end position="2320"/>
    </location>
</feature>
<dbReference type="GO" id="GO:0005739">
    <property type="term" value="C:mitochondrion"/>
    <property type="evidence" value="ECO:0007669"/>
    <property type="project" value="UniProtKB-SubCell"/>
</dbReference>
<dbReference type="CDD" id="cd00520">
    <property type="entry name" value="RRF"/>
    <property type="match status" value="1"/>
</dbReference>
<keyword evidence="32" id="KW-0456">Lyase</keyword>
<dbReference type="FunFam" id="1.10.286.20:FF:000001">
    <property type="entry name" value="Elongation factor Ts"/>
    <property type="match status" value="1"/>
</dbReference>
<feature type="transmembrane region" description="Helical" evidence="39">
    <location>
        <begin position="1675"/>
        <end position="1694"/>
    </location>
</feature>
<dbReference type="HAMAP" id="MF_00406">
    <property type="entry name" value="FabZ"/>
    <property type="match status" value="1"/>
</dbReference>
<dbReference type="HAMAP" id="MF_00291_B">
    <property type="entry name" value="Ribosomal_uS2_B"/>
    <property type="match status" value="1"/>
</dbReference>
<dbReference type="HAMAP" id="MF_00523">
    <property type="entry name" value="LpxD"/>
    <property type="match status" value="1"/>
</dbReference>
<dbReference type="FunFam" id="3.30.1360.40:FF:000001">
    <property type="entry name" value="Ribosome-recycling factor"/>
    <property type="match status" value="1"/>
</dbReference>
<dbReference type="InterPro" id="IPR041489">
    <property type="entry name" value="PDZ_6"/>
</dbReference>
<evidence type="ECO:0000256" key="25">
    <source>
        <dbReference type="ARBA" id="ARBA00022975"/>
    </source>
</evidence>
<keyword evidence="16 39" id="KW-0812">Transmembrane</keyword>
<dbReference type="Pfam" id="PF17930">
    <property type="entry name" value="LpxI_N"/>
    <property type="match status" value="1"/>
</dbReference>
<keyword evidence="13" id="KW-0441">Lipid A biosynthesis</keyword>
<dbReference type="NCBIfam" id="TIGR01853">
    <property type="entry name" value="lipid_A_lpxD"/>
    <property type="match status" value="1"/>
</dbReference>
<dbReference type="InterPro" id="IPR009060">
    <property type="entry name" value="UBA-like_sf"/>
</dbReference>
<dbReference type="GO" id="GO:0009245">
    <property type="term" value="P:lipid A biosynthetic process"/>
    <property type="evidence" value="ECO:0007669"/>
    <property type="project" value="UniProtKB-KW"/>
</dbReference>
<feature type="transmembrane region" description="Helical" evidence="39">
    <location>
        <begin position="2143"/>
        <end position="2164"/>
    </location>
</feature>
<comment type="similarity">
    <text evidence="6">Belongs to the RRF family.</text>
</comment>
<evidence type="ECO:0000256" key="39">
    <source>
        <dbReference type="SAM" id="Phobius"/>
    </source>
</evidence>
<dbReference type="Gene3D" id="3.30.479.20">
    <property type="entry name" value="Elongation factor Ts, dimerisation domain"/>
    <property type="match status" value="2"/>
</dbReference>
<dbReference type="Pfam" id="PF00132">
    <property type="entry name" value="Hexapep"/>
    <property type="match status" value="3"/>
</dbReference>
<dbReference type="NCBIfam" id="TIGR00496">
    <property type="entry name" value="frr"/>
    <property type="match status" value="1"/>
</dbReference>
<keyword evidence="26 37" id="KW-0689">Ribosomal protein</keyword>
<evidence type="ECO:0000256" key="12">
    <source>
        <dbReference type="ARBA" id="ARBA00022516"/>
    </source>
</evidence>
<dbReference type="InterPro" id="IPR010084">
    <property type="entry name" value="FabZ"/>
</dbReference>
<dbReference type="InterPro" id="IPR036424">
    <property type="entry name" value="UPP_synth-like_sf"/>
</dbReference>
<evidence type="ECO:0000256" key="11">
    <source>
        <dbReference type="ARBA" id="ARBA00022490"/>
    </source>
</evidence>
<keyword evidence="11" id="KW-0963">Cytoplasm</keyword>
<comment type="similarity">
    <text evidence="8">Belongs to the UMP kinase family.</text>
</comment>
<dbReference type="InterPro" id="IPR002661">
    <property type="entry name" value="Ribosome_recyc_fac"/>
</dbReference>
<keyword evidence="33 37" id="KW-0687">Ribonucleoprotein</keyword>
<dbReference type="InterPro" id="IPR001816">
    <property type="entry name" value="Transl_elong_EFTs/EF1B"/>
</dbReference>
<feature type="transmembrane region" description="Helical" evidence="39">
    <location>
        <begin position="1516"/>
        <end position="1549"/>
    </location>
</feature>
<feature type="transmembrane region" description="Helical" evidence="39">
    <location>
        <begin position="2065"/>
        <end position="2090"/>
    </location>
</feature>
<evidence type="ECO:0000256" key="32">
    <source>
        <dbReference type="ARBA" id="ARBA00023239"/>
    </source>
</evidence>
<dbReference type="GO" id="GO:0016765">
    <property type="term" value="F:transferase activity, transferring alkyl or aryl (other than methyl) groups"/>
    <property type="evidence" value="ECO:0007669"/>
    <property type="project" value="InterPro"/>
</dbReference>
<dbReference type="Pfam" id="PF01765">
    <property type="entry name" value="RRF"/>
    <property type="match status" value="1"/>
</dbReference>
<dbReference type="Gene3D" id="3.10.20.310">
    <property type="entry name" value="membrane protein fhac"/>
    <property type="match status" value="5"/>
</dbReference>
<dbReference type="GO" id="GO:0019867">
    <property type="term" value="C:outer membrane"/>
    <property type="evidence" value="ECO:0007669"/>
    <property type="project" value="InterPro"/>
</dbReference>
<keyword evidence="12" id="KW-0444">Lipid biosynthesis</keyword>
<evidence type="ECO:0000256" key="30">
    <source>
        <dbReference type="ARBA" id="ARBA00023136"/>
    </source>
</evidence>
<keyword evidence="43" id="KW-1185">Reference proteome</keyword>
<dbReference type="SUPFAM" id="SSF52313">
    <property type="entry name" value="Ribosomal protein S2"/>
    <property type="match status" value="1"/>
</dbReference>
<dbReference type="GO" id="GO:0071709">
    <property type="term" value="P:membrane assembly"/>
    <property type="evidence" value="ECO:0007669"/>
    <property type="project" value="InterPro"/>
</dbReference>
<dbReference type="GO" id="GO:0015935">
    <property type="term" value="C:small ribosomal subunit"/>
    <property type="evidence" value="ECO:0007669"/>
    <property type="project" value="InterPro"/>
</dbReference>
<dbReference type="Gene3D" id="1.10.132.20">
    <property type="entry name" value="Ribosome-recycling factor"/>
    <property type="match status" value="1"/>
</dbReference>
<dbReference type="NCBIfam" id="TIGR02075">
    <property type="entry name" value="pyrH_bact"/>
    <property type="match status" value="1"/>
</dbReference>
<evidence type="ECO:0000256" key="34">
    <source>
        <dbReference type="ARBA" id="ARBA00025049"/>
    </source>
</evidence>
<dbReference type="InterPro" id="IPR000184">
    <property type="entry name" value="Bac_surfAg_D15"/>
</dbReference>
<dbReference type="CDD" id="cd03351">
    <property type="entry name" value="LbH_UDP-GlcNAc_AT"/>
    <property type="match status" value="1"/>
</dbReference>
<dbReference type="SUPFAM" id="SSF54637">
    <property type="entry name" value="Thioesterase/thiol ester dehydrase-isomerase"/>
    <property type="match status" value="1"/>
</dbReference>
<dbReference type="Pfam" id="PF00318">
    <property type="entry name" value="Ribosomal_S2"/>
    <property type="match status" value="1"/>
</dbReference>
<dbReference type="InterPro" id="IPR010415">
    <property type="entry name" value="LpxI_C"/>
</dbReference>
<dbReference type="InterPro" id="IPR037157">
    <property type="entry name" value="Acetyltransf_C_sf"/>
</dbReference>
<dbReference type="InterPro" id="IPR036191">
    <property type="entry name" value="RRF_sf"/>
</dbReference>
<dbReference type="InterPro" id="IPR023591">
    <property type="entry name" value="Ribosomal_uS2_flav_dom_sf"/>
</dbReference>
<dbReference type="PROSITE" id="PS50106">
    <property type="entry name" value="PDZ"/>
    <property type="match status" value="1"/>
</dbReference>
<evidence type="ECO:0000256" key="38">
    <source>
        <dbReference type="SAM" id="MobiDB-lite"/>
    </source>
</evidence>
<dbReference type="InterPro" id="IPR036402">
    <property type="entry name" value="EF-Ts_dimer_sf"/>
</dbReference>
<feature type="domain" description="POTRA" evidence="41">
    <location>
        <begin position="2175"/>
        <end position="2242"/>
    </location>
</feature>
<evidence type="ECO:0000256" key="27">
    <source>
        <dbReference type="ARBA" id="ARBA00022989"/>
    </source>
</evidence>
<dbReference type="Proteomes" id="UP001178507">
    <property type="component" value="Unassembled WGS sequence"/>
</dbReference>
<evidence type="ECO:0000256" key="7">
    <source>
        <dbReference type="ARBA" id="ARBA00006242"/>
    </source>
</evidence>
<dbReference type="CDD" id="cd01425">
    <property type="entry name" value="RPS2"/>
    <property type="match status" value="1"/>
</dbReference>
<dbReference type="SUPFAM" id="SSF51161">
    <property type="entry name" value="Trimeric LpxA-like enzymes"/>
    <property type="match status" value="2"/>
</dbReference>
<dbReference type="NCBIfam" id="TIGR03303">
    <property type="entry name" value="OM_YaeT"/>
    <property type="match status" value="1"/>
</dbReference>
<dbReference type="EMBL" id="CAUJNA010002223">
    <property type="protein sequence ID" value="CAJ1391775.1"/>
    <property type="molecule type" value="Genomic_DNA"/>
</dbReference>
<dbReference type="InterPro" id="IPR001478">
    <property type="entry name" value="PDZ"/>
</dbReference>
<dbReference type="Pfam" id="PF01255">
    <property type="entry name" value="Prenyltransf"/>
    <property type="match status" value="1"/>
</dbReference>
<dbReference type="GO" id="GO:0008780">
    <property type="term" value="F:acyl-[acyl-carrier-protein]-UDP-N-acetylglucosamine O-acyltransferase activity"/>
    <property type="evidence" value="ECO:0007669"/>
    <property type="project" value="InterPro"/>
</dbReference>
<dbReference type="PANTHER" id="PTHR42837:SF2">
    <property type="entry name" value="MEMBRANE METALLOPROTEASE ARASP2, CHLOROPLASTIC-RELATED"/>
    <property type="match status" value="1"/>
</dbReference>
<comment type="caution">
    <text evidence="42">The sequence shown here is derived from an EMBL/GenBank/DDBJ whole genome shotgun (WGS) entry which is preliminary data.</text>
</comment>
<evidence type="ECO:0000256" key="15">
    <source>
        <dbReference type="ARBA" id="ARBA00022679"/>
    </source>
</evidence>
<dbReference type="Gene3D" id="3.40.1180.10">
    <property type="entry name" value="Decaprenyl diphosphate synthase-like"/>
    <property type="match status" value="1"/>
</dbReference>
<feature type="transmembrane region" description="Helical" evidence="39">
    <location>
        <begin position="1634"/>
        <end position="1654"/>
    </location>
</feature>
<dbReference type="InterPro" id="IPR001441">
    <property type="entry name" value="UPP_synth-like"/>
</dbReference>
<dbReference type="GO" id="GO:0016836">
    <property type="term" value="F:hydro-lyase activity"/>
    <property type="evidence" value="ECO:0007669"/>
    <property type="project" value="InterPro"/>
</dbReference>
<evidence type="ECO:0000256" key="37">
    <source>
        <dbReference type="RuleBase" id="RU003631"/>
    </source>
</evidence>
<keyword evidence="22" id="KW-0862">Zinc</keyword>
<keyword evidence="18" id="KW-0547">Nucleotide-binding</keyword>
<dbReference type="NCBIfam" id="TIGR00116">
    <property type="entry name" value="tsf"/>
    <property type="match status" value="1"/>
</dbReference>
<dbReference type="CDD" id="cd06163">
    <property type="entry name" value="S2P-M50_PDZ_RseP-like"/>
    <property type="match status" value="1"/>
</dbReference>
<dbReference type="PROSITE" id="PS51779">
    <property type="entry name" value="POTRA"/>
    <property type="match status" value="4"/>
</dbReference>
<feature type="domain" description="PDZ" evidence="40">
    <location>
        <begin position="1909"/>
        <end position="1983"/>
    </location>
</feature>
<dbReference type="InterPro" id="IPR018357">
    <property type="entry name" value="Hexapep_transf_CS"/>
</dbReference>
<evidence type="ECO:0000256" key="28">
    <source>
        <dbReference type="ARBA" id="ARBA00023049"/>
    </source>
</evidence>
<dbReference type="InterPro" id="IPR008915">
    <property type="entry name" value="Peptidase_M50"/>
</dbReference>
<dbReference type="InterPro" id="IPR001048">
    <property type="entry name" value="Asp/Glu/Uridylate_kinase"/>
</dbReference>
<dbReference type="InterPro" id="IPR043167">
    <property type="entry name" value="LpxI_C_sf"/>
</dbReference>
<dbReference type="InterPro" id="IPR029069">
    <property type="entry name" value="HotDog_dom_sf"/>
</dbReference>
<dbReference type="CDD" id="cd04254">
    <property type="entry name" value="AAK_UMPK-PyrH-Ec"/>
    <property type="match status" value="1"/>
</dbReference>
<dbReference type="GO" id="GO:0003746">
    <property type="term" value="F:translation elongation factor activity"/>
    <property type="evidence" value="ECO:0007669"/>
    <property type="project" value="UniProtKB-UniRule"/>
</dbReference>
<evidence type="ECO:0000313" key="42">
    <source>
        <dbReference type="EMBL" id="CAJ1391775.1"/>
    </source>
</evidence>
<keyword evidence="17" id="KW-0677">Repeat</keyword>
<evidence type="ECO:0000256" key="4">
    <source>
        <dbReference type="ARBA" id="ARBA00004791"/>
    </source>
</evidence>
<dbReference type="GO" id="GO:0006633">
    <property type="term" value="P:fatty acid biosynthetic process"/>
    <property type="evidence" value="ECO:0007669"/>
    <property type="project" value="InterPro"/>
</dbReference>
<evidence type="ECO:0000259" key="41">
    <source>
        <dbReference type="PROSITE" id="PS51779"/>
    </source>
</evidence>
<evidence type="ECO:0000256" key="26">
    <source>
        <dbReference type="ARBA" id="ARBA00022980"/>
    </source>
</evidence>
<dbReference type="FunFam" id="3.40.1160.10:FF:000001">
    <property type="entry name" value="Uridylate kinase"/>
    <property type="match status" value="1"/>
</dbReference>
<evidence type="ECO:0000256" key="5">
    <source>
        <dbReference type="ARBA" id="ARBA00005532"/>
    </source>
</evidence>
<keyword evidence="29" id="KW-0443">Lipid metabolism</keyword>
<dbReference type="Pfam" id="PF00696">
    <property type="entry name" value="AA_kinase"/>
    <property type="match status" value="1"/>
</dbReference>
<dbReference type="GO" id="GO:0033862">
    <property type="term" value="F:UMP kinase activity"/>
    <property type="evidence" value="ECO:0007669"/>
    <property type="project" value="InterPro"/>
</dbReference>
<dbReference type="NCBIfam" id="TIGR01852">
    <property type="entry name" value="lipid_A_lpxA"/>
    <property type="match status" value="1"/>
</dbReference>
<dbReference type="NCBIfam" id="TIGR00054">
    <property type="entry name" value="RIP metalloprotease RseP"/>
    <property type="match status" value="1"/>
</dbReference>
<dbReference type="Pfam" id="PF01103">
    <property type="entry name" value="Omp85"/>
    <property type="match status" value="1"/>
</dbReference>
<keyword evidence="30 39" id="KW-0472">Membrane</keyword>
<feature type="transmembrane region" description="Helical" evidence="39">
    <location>
        <begin position="1561"/>
        <end position="1579"/>
    </location>
</feature>
<evidence type="ECO:0000313" key="43">
    <source>
        <dbReference type="Proteomes" id="UP001178507"/>
    </source>
</evidence>
<dbReference type="Gene3D" id="1.10.287.610">
    <property type="entry name" value="Helix hairpin bin"/>
    <property type="match status" value="1"/>
</dbReference>
<evidence type="ECO:0000256" key="35">
    <source>
        <dbReference type="HAMAP-Rule" id="MF_03135"/>
    </source>
</evidence>
<evidence type="ECO:0000256" key="36">
    <source>
        <dbReference type="RuleBase" id="RU000642"/>
    </source>
</evidence>
<dbReference type="Gene3D" id="3.30.1360.40">
    <property type="match status" value="1"/>
</dbReference>
<dbReference type="GO" id="GO:0008915">
    <property type="term" value="F:lipid-A-disaccharide synthase activity"/>
    <property type="evidence" value="ECO:0007669"/>
    <property type="project" value="InterPro"/>
</dbReference>
<dbReference type="Pfam" id="PF06230">
    <property type="entry name" value="LpxI_C"/>
    <property type="match status" value="1"/>
</dbReference>
<dbReference type="InterPro" id="IPR007691">
    <property type="entry name" value="LpxD"/>
</dbReference>
<dbReference type="HAMAP" id="MF_00050">
    <property type="entry name" value="EF_Ts"/>
    <property type="match status" value="1"/>
</dbReference>
<dbReference type="GO" id="GO:0006508">
    <property type="term" value="P:proteolysis"/>
    <property type="evidence" value="ECO:0007669"/>
    <property type="project" value="UniProtKB-KW"/>
</dbReference>
<keyword evidence="10" id="KW-1134">Transmembrane beta strand</keyword>
<dbReference type="SUPFAM" id="SSF53756">
    <property type="entry name" value="UDP-Glycosyltransferase/glycogen phosphorylase"/>
    <property type="match status" value="1"/>
</dbReference>
<comment type="similarity">
    <text evidence="9">Belongs to the peptidase M50A family.</text>
</comment>
<dbReference type="PROSITE" id="PS00962">
    <property type="entry name" value="RIBOSOMAL_S2_1"/>
    <property type="match status" value="1"/>
</dbReference>
<keyword evidence="14" id="KW-0645">Protease</keyword>
<dbReference type="NCBIfam" id="TIGR01750">
    <property type="entry name" value="fabZ"/>
    <property type="match status" value="1"/>
</dbReference>
<dbReference type="Gene3D" id="3.40.50.10490">
    <property type="entry name" value="Glucose-6-phosphate isomerase like protein, domain 1"/>
    <property type="match status" value="1"/>
</dbReference>
<comment type="similarity">
    <text evidence="5 35 36">Belongs to the EF-Ts family.</text>
</comment>
<gene>
    <name evidence="42" type="ORF">EVOR1521_LOCUS17039</name>
</gene>
<dbReference type="PRINTS" id="PR00395">
    <property type="entry name" value="RIBOSOMALS2"/>
</dbReference>
<dbReference type="FunFam" id="1.10.132.20:FF:000001">
    <property type="entry name" value="Ribosome-recycling factor"/>
    <property type="match status" value="1"/>
</dbReference>
<evidence type="ECO:0000256" key="13">
    <source>
        <dbReference type="ARBA" id="ARBA00022556"/>
    </source>
</evidence>
<feature type="transmembrane region" description="Helical" evidence="39">
    <location>
        <begin position="1609"/>
        <end position="1628"/>
    </location>
</feature>
<dbReference type="GO" id="GO:0016410">
    <property type="term" value="F:N-acyltransferase activity"/>
    <property type="evidence" value="ECO:0007669"/>
    <property type="project" value="InterPro"/>
</dbReference>
<dbReference type="InterPro" id="IPR013114">
    <property type="entry name" value="FabA_FabZ"/>
</dbReference>
<dbReference type="InterPro" id="IPR018101">
    <property type="entry name" value="Transl_elong_Ts_CS"/>
</dbReference>
<reference evidence="42" key="1">
    <citation type="submission" date="2023-08" db="EMBL/GenBank/DDBJ databases">
        <authorList>
            <person name="Chen Y."/>
            <person name="Shah S."/>
            <person name="Dougan E. K."/>
            <person name="Thang M."/>
            <person name="Chan C."/>
        </authorList>
    </citation>
    <scope>NUCLEOTIDE SEQUENCE</scope>
</reference>
<feature type="compositionally biased region" description="Basic and acidic residues" evidence="38">
    <location>
        <begin position="544"/>
        <end position="553"/>
    </location>
</feature>
<dbReference type="InterPro" id="IPR010827">
    <property type="entry name" value="BamA/TamA_POTRA"/>
</dbReference>
<dbReference type="SUPFAM" id="SSF50156">
    <property type="entry name" value="PDZ domain-like"/>
    <property type="match status" value="1"/>
</dbReference>
<dbReference type="InterPro" id="IPR023707">
    <property type="entry name" value="OM_assembly_BamA"/>
</dbReference>
<feature type="compositionally biased region" description="Low complexity" evidence="38">
    <location>
        <begin position="511"/>
        <end position="537"/>
    </location>
</feature>
<evidence type="ECO:0000256" key="2">
    <source>
        <dbReference type="ARBA" id="ARBA00004141"/>
    </source>
</evidence>
<dbReference type="InterPro" id="IPR005706">
    <property type="entry name" value="Ribosomal_uS2_bac/mit/plastid"/>
</dbReference>
<dbReference type="Pfam" id="PF01148">
    <property type="entry name" value="CTP_transf_1"/>
    <property type="match status" value="1"/>
</dbReference>
<evidence type="ECO:0000256" key="6">
    <source>
        <dbReference type="ARBA" id="ARBA00005912"/>
    </source>
</evidence>
<evidence type="ECO:0000256" key="33">
    <source>
        <dbReference type="ARBA" id="ARBA00023274"/>
    </source>
</evidence>
<dbReference type="Pfam" id="PF00889">
    <property type="entry name" value="EF_TS"/>
    <property type="match status" value="1"/>
</dbReference>
<comment type="function">
    <text evidence="35 36">Associates with the EF-Tu.GDP complex and induces the exchange of GDP to GTP. It remains bound to the aminoacyl-tRNA.EF-Tu.GTP complex up to the GTP hydrolysis stage on the ribosome.</text>
</comment>
<keyword evidence="23" id="KW-0067">ATP-binding</keyword>
<dbReference type="Pfam" id="PF02163">
    <property type="entry name" value="Peptidase_M50"/>
    <property type="match status" value="1"/>
</dbReference>
<dbReference type="InterPro" id="IPR010137">
    <property type="entry name" value="Lipid_A_LpxA"/>
</dbReference>
<evidence type="ECO:0000256" key="9">
    <source>
        <dbReference type="ARBA" id="ARBA00009989"/>
    </source>
</evidence>
<keyword evidence="24 35" id="KW-0648">Protein biosynthesis</keyword>
<keyword evidence="19 35" id="KW-0251">Elongation factor</keyword>
<comment type="similarity">
    <text evidence="7 37">Belongs to the universal ribosomal protein uS2 family.</text>
</comment>
<dbReference type="InterPro" id="IPR029098">
    <property type="entry name" value="Acetyltransf_C"/>
</dbReference>
<dbReference type="SMART" id="SM00228">
    <property type="entry name" value="PDZ"/>
    <property type="match status" value="1"/>
</dbReference>
<dbReference type="FunFam" id="1.10.8.10:FF:000001">
    <property type="entry name" value="Elongation factor Ts"/>
    <property type="match status" value="1"/>
</dbReference>
<dbReference type="PROSITE" id="PS00963">
    <property type="entry name" value="RIBOSOMAL_S2_2"/>
    <property type="match status" value="1"/>
</dbReference>
<comment type="subcellular location">
    <subcellularLocation>
        <location evidence="3">Cytoplasm</location>
    </subcellularLocation>
    <subcellularLocation>
        <location evidence="2">Membrane</location>
        <topology evidence="2">Multi-pass membrane protein</topology>
    </subcellularLocation>
    <subcellularLocation>
        <location evidence="35">Mitochondrion</location>
    </subcellularLocation>
</comment>
<dbReference type="PROSITE" id="PS00101">
    <property type="entry name" value="HEXAPEP_TRANSFERASES"/>
    <property type="match status" value="2"/>
</dbReference>
<dbReference type="PANTHER" id="PTHR42837">
    <property type="entry name" value="REGULATOR OF SIGMA-E PROTEASE RSEP"/>
    <property type="match status" value="1"/>
</dbReference>
<evidence type="ECO:0000256" key="31">
    <source>
        <dbReference type="ARBA" id="ARBA00023237"/>
    </source>
</evidence>
<name>A0AA36IRW3_9DINO</name>
<keyword evidence="35" id="KW-0496">Mitochondrion</keyword>
<dbReference type="InterPro" id="IPR015963">
    <property type="entry name" value="Uridylate_kinase_bac"/>
</dbReference>
<dbReference type="Gene3D" id="1.10.8.10">
    <property type="entry name" value="DNA helicase RuvA subunit, C-terminal domain"/>
    <property type="match status" value="1"/>
</dbReference>
<keyword evidence="27 39" id="KW-1133">Transmembrane helix</keyword>
<dbReference type="HAMAP" id="MF_01430">
    <property type="entry name" value="OM_assembly_BamA"/>
    <property type="match status" value="1"/>
</dbReference>
<feature type="domain" description="POTRA" evidence="41">
    <location>
        <begin position="2496"/>
        <end position="2569"/>
    </location>
</feature>
<dbReference type="InterPro" id="IPR036393">
    <property type="entry name" value="AceGlu_kinase-like_sf"/>
</dbReference>
<dbReference type="Gene3D" id="3.40.1160.10">
    <property type="entry name" value="Acetylglutamate kinase-like"/>
    <property type="match status" value="1"/>
</dbReference>
<feature type="compositionally biased region" description="Basic and acidic residues" evidence="38">
    <location>
        <begin position="1244"/>
        <end position="1260"/>
    </location>
</feature>
<feature type="transmembrane region" description="Helical" evidence="39">
    <location>
        <begin position="1892"/>
        <end position="1914"/>
    </location>
</feature>
<dbReference type="HAMAP" id="MF_00387">
    <property type="entry name" value="LpxA"/>
    <property type="match status" value="1"/>
</dbReference>
<dbReference type="Gene3D" id="2.160.10.10">
    <property type="entry name" value="Hexapeptide repeat proteins"/>
    <property type="match status" value="2"/>
</dbReference>
<dbReference type="Pfam" id="PF08904">
    <property type="entry name" value="EipB_like"/>
    <property type="match status" value="1"/>
</dbReference>
<dbReference type="NCBIfam" id="NF000582">
    <property type="entry name" value="PRK00006.1"/>
    <property type="match status" value="1"/>
</dbReference>
<dbReference type="SUPFAM" id="SSF55194">
    <property type="entry name" value="Ribosome recycling factor, RRF"/>
    <property type="match status" value="1"/>
</dbReference>
<dbReference type="Pfam" id="PF07977">
    <property type="entry name" value="FabA"/>
    <property type="match status" value="1"/>
</dbReference>
<dbReference type="InterPro" id="IPR023584">
    <property type="entry name" value="Ribosome_recyc_fac_dom"/>
</dbReference>
<evidence type="ECO:0000256" key="1">
    <source>
        <dbReference type="ARBA" id="ARBA00001947"/>
    </source>
</evidence>
<feature type="transmembrane region" description="Helical" evidence="39">
    <location>
        <begin position="2120"/>
        <end position="2138"/>
    </location>
</feature>
<dbReference type="InterPro" id="IPR036034">
    <property type="entry name" value="PDZ_sf"/>
</dbReference>
<dbReference type="InterPro" id="IPR015000">
    <property type="entry name" value="EipB-like"/>
</dbReference>
<evidence type="ECO:0000256" key="10">
    <source>
        <dbReference type="ARBA" id="ARBA00022452"/>
    </source>
</evidence>
<dbReference type="CDD" id="cd03352">
    <property type="entry name" value="LbH_LpxD"/>
    <property type="match status" value="1"/>
</dbReference>
<keyword evidence="21" id="KW-0378">Hydrolase</keyword>
<dbReference type="SUPFAM" id="SSF46934">
    <property type="entry name" value="UBA-like"/>
    <property type="match status" value="1"/>
</dbReference>
<evidence type="ECO:0000256" key="17">
    <source>
        <dbReference type="ARBA" id="ARBA00022737"/>
    </source>
</evidence>
<dbReference type="GO" id="GO:0005524">
    <property type="term" value="F:ATP binding"/>
    <property type="evidence" value="ECO:0007669"/>
    <property type="project" value="UniProtKB-KW"/>
</dbReference>
<sequence>MPAPAEAAGVQLAPHRAVYAVELEEALDRSGITGMRGRIVYEFRGSACEGYTTNFRFVTQIAARAGGRVTDQQTTTFEEADGSSFRFLTRTFVDQRPDRTIEGVAAVEDDATIVTLSEPEETEIRLDPAAFPTAHMIDLIERAAAGERFYEKKIFDGSDDADRVLTTTVIIGPEKTEDEDDPDAIGAVADAPFRNISVAYFDEVTEGEGLPEYRIAFKMHDNGITRSLEMDYGDFMLSGTMEELELFEAEPERTIRMAMPDYSMRQLLEAGVHFGHQTHRWNPKMARYIFGDRNNVHIIDLSQTVPLLEQALKKVSDTVAGGGRVLFVGTKRQASEIVADAAKRSAQYYVNARWLGGMLTNWKTISNSIARLRKLEELLGGEAEGFTKKERLNLEREREKLDRALGGIKDMGGIPDLMFVIDTNKEAIAIQEAHRLGIPVVAIIDSNCDPDVVDHPIPGNDDAARAISLYCDLIARAAIDGIERQQGASGVDVGAQAEAPAEPAIEEAPAEEPAAVAEEPAPAAEEAAPAEEQPAQAWPVPQRQLDDTPRPGELRAGTTKGTTMTITAALVKQLRDLTGAGMMDCKKALTETDGDLDAAVDWLRTKGIAKAEKKSGRTAAEGLIGVAASGTDAIVVEVNSETDFVARNDAFQTLVGDVAQVALGTDGSVEAVAAAAYPGSDKSVEETIKDAVATIGENMNLRRSAKLSVGSGTVATYVHNAVKTDLGKLGVLVAIETGGDAAAASAIGRQIAMHVAATNPLAIDVADLDPAAIEREKAIFSEQAKASGKPENIIEKMVEGRLRKFYEEVCLLKQSFVINPDLTVEQALKEAEKEIGAEAKVTAFERFALGEGVEKEESDFAAEVAAAAKGYLAYKRVLLKVSGEALMGNQGFGIDVEVADRIASDVKQAVDMGVQVAIVIGGGNIFRGVAVASRGGDRVTGDHMGMLATVINSLALRTSLVKSGLDAVVLSAIAMPQLCESFSQRKAMWNIEQGRVVVFAGGTGNPYFTTDSAAALRAAEIGADALLKGTQVDGIYSADPKLDPAAERYECLTHAQVIEKGLNVMDIAAVALTRENRIPIVVFSIHEKGGLAAIVKGRSSVMSEYDLADLTRRMEGAITSFKSDLGGLRTGRASASLLDPITVEAYGSAMPINQVANVTVPEPRMLAVNVWDKSMVGAVEKAIRESSLGLNPMTDGTTVRVPLPELNEERRRELVKVAHQYAENARIAVRHVRRDGMDTLKKLEKDGEIGQDEGRSESDAVQKQTDTYITRIDELLAAQRIGRPASPKEMYVLSKAPADTILGPEHVAIIMDGNGRWATARSMPRTFGHRAGVEAVRRTVRAAPRYGIRHLTLYAFSSENWSRPPEEVRDLLGLLRLYIHRDLAELAANGVCIRIIGSREGLKPDILDLIERAESRTRGNVRLNLNIAFNYGARDELLRAAQKLVDTARLTPDCERRLTSADVSGALDTAGLPDPDLIIRTSGARGISRPGTPLWRGDAGARRRPMSNLAARVWSGVVLGAIFIAVTIAGGTPFVMFITLIAAIFWVEWTDMKMPGSDDRLQPVGILGLIALAVVILFAPPAAKTLLLLAVLALFAVAAVGLKDRRAIGGFVYAALLLTSLGLLRGDWGFEPGLAAIIFLVAVVWATDIGAYFVGRRVGGPKLAPRVSPNKTISGALGGLASAVAAALLVDALFGVSSFWAAIGLALVLSTLSQAGDLFESWIKRRAGVKDSGRVIPGHGGVMDRCAARRHRPARPCLFLTDSGDPMFDFLTGLVATDGFIIGIAVPFLFVLTVVIFFHELGHYLVGRWCGIGAKVFSVGFGPELFGFDDRHGTRWRLSAIPLGGYVKFVGDMNAASASATMDDALTEAERARAFHTKSVWRRAATVFAGPAANFILAIVIFAFVLAVFGRVVADPVVAEVRAGSAAEAAGLEAGDRFVSLDGQPVASFSDVQRYVAPRAGSPIAMVVDRDGQSIDLTITPERLEIEDRFGNRIEQGVIGVVNNPEAGRYRTETYPPLQAVWLGVQETGYVISRTGGYLAGVITGRESADQIGGPIRVAQVSGQVATLGFIALLNLTAILSVSIGLLNLLPVPVLDGGHLMFYAYEAVRGKPLSEVAQEYGYRIGFALVLGLMVFATWNDITFLSAVSAAALALTPAVGGAIAVQTLTMASAQAAVVNAISVRGNQRVAEQTIADFVGYQPGRNFTDSDVNDAVRALFRSGLFSNVSVVRSGSTLVVTVEEFATVNQVLFQGNRRLDDDRLRGVVQLAPRARFDQDTLDADVEAIVEAYSRTGRSDITVDASVVDLGENRVNVIFQVVEGDRTKISRINFTGNNAFGDRRLQAVITTKQSNPLSFLTRNDVYDDQRLAADEERLRRFYFNRGYADFRVISSSADVDPSSGNIVINIEVDEGDRYTFGNIEIDSTVTGVDPQSLTSTIQTRSGRVYSAVDVEDTLIDMSERLAGAGFPFAEVTPVGNRNFDNRTIDVTYIVDQGQRAFIERIEIAGNTRTRDYVIRREFDLAEGDAFNQILIRRAQRRLEALDFFSTVSISTRPGSSPDRVIVVVQVEEKPTGEFGAGVGYTTGGQDEGVNLEGSITERNFLGRGQAIRIGIGGSQNSRTYNISFTEPYFLGYRVAATGNVFQNRRDFGDYEEVATGGSVSFGLPLTDDLTATAGYSYSQTAFNADGADCTDLPGDPDANCSAPGYVQTRIASGRDRIKSSVSYGLIYNTIDDRNDPRSGLFVRAIQEVAGLGGDARFVRSTVDASYYVTVSEDAEVVGLLSAGAGNVTGIGRTVEGFDQFQLGQRRIRGFSYNGIGPTDAAGNFIGGKTYFNATAEVQFPLPAFPRDLGFKGALFADAATLFGSDVAGAMNTNMEWRASAGLSVIWQSPFAPLRFDYAWPLAKQAHDKEQRFSFSVSSAFSLGGLAVPDGAASDAVVTTLAPASAPVKGSLVFIESARNVALDTLGLCSAVIGPADLAGLLPEGPVHLAANAPRHAFQDIALALFADSIGDAVAIADPATALHPSSGATVSSTARLEDGVILAPGAVIGDDVEIGAGTIVGANAVIARGCRIGRNGRIGAGASLQYALLGDRVQILPGAAIGQDGFGYVPRADGLRKMPQLGRVVIQDDVEIGANTAIDRGTLGDTVIGQGTKIDNLVQIAHNVRIGMHTVIAGHCGISGSVTIGDQCMLGGGVGVADQIVIGDRVQIAGGAGVMDNIPSGERWGGSPAKPARDALREVLALRRLANALDTADLADILKALPHRYPMLLVDRIVNIDGLDSAVGIKNVTYNEPHFMGHFPGNPIMPGVLIIEGLAQTAGAIGIKSLGMDKPALVYFMSIDKAKFRKPVVPGDVLEYHVRLIKRRGSICRYECIAKVAGDTAGSEMDAQSTFVHPTALVETGATLGANVRIGPFCHVGSEVTLGDDVALMSHVSVTGPTVLGAGCTVHPQAVLGGAPQNTAYKGEPTKLVIGRNVTIREGVTMHRGTGNARGETVVGDDCMFLAYSHVAHDCVIGQRVTFANNVMIGGHVTIGDHVIVGGGGAIHQFCTIGNNAFIGGLTGVAHDVIPYGLAMGSRAYLSGLNLVGLKRSGMDRADITAIRHAYRDLFADNGRSVRENAEGLVDAYAGIEPVQQMARFVLDGAKRHLTTPLSGADDGSGAPLAIIAGGGQVPLHLARSLSDKNVPFVVVMLEGDADPALAEYEHIAVNTAELSRFKRYMLDRGVEKVTLVGTVKGRPDIGLFRPDWTTLRLIARIVRALGKGDDALLRAVVAMMEDGGLTVVGAHEIEPDLLAPAARLGKVSVPKSQQAAIEAGIVAANALGALDAGQAVVVLGTRVVALEGAEGTDAMLQRVADLRAIGRLGRRKGGVLVKLRKPGQDIRVDMPTIGRNTVAGAASAGLAGIAVHGENTLVMDRQTTIADADAAAHAVSHDKRNGPLIGIVAGEPSGQLLAADLIAALNARLGTPVRLVGVGGPPLQTHGLTSLFDPDEIALMGLTSVVRALPRLARRIGQTANALIAARPDCLIVVDSPDFSLQVAKRVKKRLPDLPVVKYVAPTVWAWRPGRAPAMRAHVDHVLSILPFEPAVMAELGGPETHYVGHRLMADQALQRCWDANSARIVREEGAPVNLLLLPGSRRSEVRALLDDFRQTVAIMGERGTALSISLPTLPHLERQVRDHVLGWPESVRVTTGRDAQMAAYETADVALAASGTVLLELALAGVPAVSCYRADPLIRRVAERMLTTWSAALPNLIADRVVINEYYDEMIRPGMLARLAEELADPAGSRRATVMAGYHTVRDRMQVNEPPSSKAAAIVADILEGHSRA</sequence>
<dbReference type="HAMAP" id="MF_00040">
    <property type="entry name" value="RRF"/>
    <property type="match status" value="1"/>
</dbReference>
<dbReference type="Gene3D" id="1.10.286.20">
    <property type="match status" value="1"/>
</dbReference>
<dbReference type="Gene3D" id="1.20.1180.10">
    <property type="entry name" value="Udp N-acetylglucosamine O-acyltransferase, C-terminal domain"/>
    <property type="match status" value="1"/>
</dbReference>
<dbReference type="InterPro" id="IPR014039">
    <property type="entry name" value="Transl_elong_EFTs/EF1B_dimer"/>
</dbReference>
<dbReference type="SUPFAM" id="SSF64005">
    <property type="entry name" value="Undecaprenyl diphosphate synthase"/>
    <property type="match status" value="1"/>
</dbReference>
<dbReference type="CDD" id="cd00475">
    <property type="entry name" value="Cis_IPPS"/>
    <property type="match status" value="1"/>
</dbReference>
<feature type="transmembrane region" description="Helical" evidence="39">
    <location>
        <begin position="1585"/>
        <end position="1602"/>
    </location>
</feature>
<comment type="pathway">
    <text evidence="4">Pyrimidine metabolism; CTP biosynthesis via de novo pathway; UDP from UMP (UMPK route): step 1/1.</text>
</comment>
<dbReference type="Gene3D" id="3.40.140.80">
    <property type="match status" value="1"/>
</dbReference>
<dbReference type="InterPro" id="IPR003835">
    <property type="entry name" value="Glyco_trans_19"/>
</dbReference>
<protein>
    <recommendedName>
        <fullName evidence="35">Elongation factor Ts, mitochondrial</fullName>
        <shortName evidence="35">EF-Ts</shortName>
        <shortName evidence="35">EF-TsMt</shortName>
    </recommendedName>
</protein>
<keyword evidence="31" id="KW-0998">Cell outer membrane</keyword>
<dbReference type="Gene3D" id="3.10.129.10">
    <property type="entry name" value="Hotdog Thioesterase"/>
    <property type="match status" value="1"/>
</dbReference>
<keyword evidence="20" id="KW-0418">Kinase</keyword>
<evidence type="ECO:0000259" key="40">
    <source>
        <dbReference type="PROSITE" id="PS50106"/>
    </source>
</evidence>
<evidence type="ECO:0000256" key="3">
    <source>
        <dbReference type="ARBA" id="ARBA00004496"/>
    </source>
</evidence>
<feature type="region of interest" description="Disordered" evidence="38">
    <location>
        <begin position="1244"/>
        <end position="1263"/>
    </location>
</feature>
<keyword evidence="25" id="KW-0665">Pyrimidine biosynthesis</keyword>
<dbReference type="InterPro" id="IPR001451">
    <property type="entry name" value="Hexapep"/>
</dbReference>
<dbReference type="PROSITE" id="PS01126">
    <property type="entry name" value="EF_TS_1"/>
    <property type="match status" value="1"/>
</dbReference>
<dbReference type="GO" id="GO:0006221">
    <property type="term" value="P:pyrimidine nucleotide biosynthetic process"/>
    <property type="evidence" value="ECO:0007669"/>
    <property type="project" value="UniProtKB-KW"/>
</dbReference>
<evidence type="ECO:0000256" key="20">
    <source>
        <dbReference type="ARBA" id="ARBA00022777"/>
    </source>
</evidence>
<dbReference type="InterPro" id="IPR004387">
    <property type="entry name" value="Pept_M50_Zn"/>
</dbReference>
<dbReference type="InterPro" id="IPR011004">
    <property type="entry name" value="Trimer_LpxA-like_sf"/>
</dbReference>
<dbReference type="Gene3D" id="2.30.42.10">
    <property type="match status" value="1"/>
</dbReference>
<dbReference type="SUPFAM" id="SSF54713">
    <property type="entry name" value="Elongation factor Ts (EF-Ts), dimerisation domain"/>
    <property type="match status" value="2"/>
</dbReference>
<dbReference type="HAMAP" id="MF_01220_B">
    <property type="entry name" value="PyrH_B"/>
    <property type="match status" value="1"/>
</dbReference>
<dbReference type="Gene3D" id="2.40.160.50">
    <property type="entry name" value="membrane protein fhac: a member of the omp85/tpsb transporter family"/>
    <property type="match status" value="1"/>
</dbReference>
<dbReference type="NCBIfam" id="TIGR01011">
    <property type="entry name" value="rpsB_bact"/>
    <property type="match status" value="1"/>
</dbReference>
<dbReference type="InterPro" id="IPR001865">
    <property type="entry name" value="Ribosomal_uS2"/>
</dbReference>
<evidence type="ECO:0000256" key="18">
    <source>
        <dbReference type="ARBA" id="ARBA00022741"/>
    </source>
</evidence>
<evidence type="ECO:0000256" key="14">
    <source>
        <dbReference type="ARBA" id="ARBA00022670"/>
    </source>
</evidence>
<dbReference type="NCBIfam" id="NF002060">
    <property type="entry name" value="PRK00892.1"/>
    <property type="match status" value="1"/>
</dbReference>
<dbReference type="Pfam" id="PF13720">
    <property type="entry name" value="Acetyltransf_11"/>
    <property type="match status" value="1"/>
</dbReference>
<evidence type="ECO:0000256" key="22">
    <source>
        <dbReference type="ARBA" id="ARBA00022833"/>
    </source>
</evidence>
<feature type="region of interest" description="Disordered" evidence="38">
    <location>
        <begin position="490"/>
        <end position="558"/>
    </location>
</feature>
<dbReference type="PROSITE" id="PS01127">
    <property type="entry name" value="EF_TS_2"/>
    <property type="match status" value="1"/>
</dbReference>
<dbReference type="CDD" id="cd14275">
    <property type="entry name" value="UBA_EF-Ts"/>
    <property type="match status" value="1"/>
</dbReference>
<dbReference type="NCBIfam" id="NF003657">
    <property type="entry name" value="PRK05289.1"/>
    <property type="match status" value="1"/>
</dbReference>
<accession>A0AA36IRW3</accession>
<evidence type="ECO:0000256" key="8">
    <source>
        <dbReference type="ARBA" id="ARBA00007614"/>
    </source>
</evidence>
<comment type="cofactor">
    <cofactor evidence="1">
        <name>Zn(2+)</name>
        <dbReference type="ChEBI" id="CHEBI:29105"/>
    </cofactor>
</comment>
<dbReference type="GO" id="GO:0003735">
    <property type="term" value="F:structural constituent of ribosome"/>
    <property type="evidence" value="ECO:0007669"/>
    <property type="project" value="InterPro"/>
</dbReference>
<dbReference type="Pfam" id="PF17820">
    <property type="entry name" value="PDZ_6"/>
    <property type="match status" value="1"/>
</dbReference>
<feature type="domain" description="POTRA" evidence="41">
    <location>
        <begin position="2323"/>
        <end position="2411"/>
    </location>
</feature>
<dbReference type="InterPro" id="IPR034746">
    <property type="entry name" value="POTRA"/>
</dbReference>
<evidence type="ECO:0000256" key="29">
    <source>
        <dbReference type="ARBA" id="ARBA00023098"/>
    </source>
</evidence>
<dbReference type="GO" id="GO:0004222">
    <property type="term" value="F:metalloendopeptidase activity"/>
    <property type="evidence" value="ECO:0007669"/>
    <property type="project" value="InterPro"/>
</dbReference>
<evidence type="ECO:0000256" key="24">
    <source>
        <dbReference type="ARBA" id="ARBA00022917"/>
    </source>
</evidence>
<evidence type="ECO:0000256" key="19">
    <source>
        <dbReference type="ARBA" id="ARBA00022768"/>
    </source>
</evidence>
<dbReference type="NCBIfam" id="TIGR00215">
    <property type="entry name" value="lpxB"/>
    <property type="match status" value="1"/>
</dbReference>
<dbReference type="NCBIfam" id="TIGR00055">
    <property type="entry name" value="uppS"/>
    <property type="match status" value="1"/>
</dbReference>
<dbReference type="SUPFAM" id="SSF53633">
    <property type="entry name" value="Carbamate kinase-like"/>
    <property type="match status" value="1"/>
</dbReference>
<comment type="function">
    <text evidence="34">Involved in unsaturated fatty acids biosynthesis. Catalyzes the dehydration of short chain beta-hydroxyacyl-ACPs and long chain saturated and unsaturated beta-hydroxyacyl-ACPs.</text>
</comment>
<dbReference type="CDD" id="cd23081">
    <property type="entry name" value="cpPDZ_EcRseP-like"/>
    <property type="match status" value="1"/>
</dbReference>
<organism evidence="42 43">
    <name type="scientific">Effrenium voratum</name>
    <dbReference type="NCBI Taxonomy" id="2562239"/>
    <lineage>
        <taxon>Eukaryota</taxon>
        <taxon>Sar</taxon>
        <taxon>Alveolata</taxon>
        <taxon>Dinophyceae</taxon>
        <taxon>Suessiales</taxon>
        <taxon>Symbiodiniaceae</taxon>
        <taxon>Effrenium</taxon>
    </lineage>
</organism>
<evidence type="ECO:0000256" key="16">
    <source>
        <dbReference type="ARBA" id="ARBA00022692"/>
    </source>
</evidence>
<keyword evidence="28" id="KW-0482">Metalloprotease</keyword>
<keyword evidence="15" id="KW-0808">Transferase</keyword>